<gene>
    <name evidence="1" type="ORF">F503_03158</name>
</gene>
<proteinExistence type="predicted"/>
<protein>
    <submittedName>
        <fullName evidence="1">Uncharacterized protein</fullName>
    </submittedName>
</protein>
<dbReference type="HOGENOM" id="CLU_140461_0_0_1"/>
<dbReference type="EMBL" id="KE148152">
    <property type="protein sequence ID" value="EPE06731.1"/>
    <property type="molecule type" value="Genomic_DNA"/>
</dbReference>
<dbReference type="OMA" id="HRWMRIT"/>
<organism evidence="1 2">
    <name type="scientific">Ophiostoma piceae (strain UAMH 11346)</name>
    <name type="common">Sap stain fungus</name>
    <dbReference type="NCBI Taxonomy" id="1262450"/>
    <lineage>
        <taxon>Eukaryota</taxon>
        <taxon>Fungi</taxon>
        <taxon>Dikarya</taxon>
        <taxon>Ascomycota</taxon>
        <taxon>Pezizomycotina</taxon>
        <taxon>Sordariomycetes</taxon>
        <taxon>Sordariomycetidae</taxon>
        <taxon>Ophiostomatales</taxon>
        <taxon>Ophiostomataceae</taxon>
        <taxon>Ophiostoma</taxon>
    </lineage>
</organism>
<evidence type="ECO:0000313" key="1">
    <source>
        <dbReference type="EMBL" id="EPE06731.1"/>
    </source>
</evidence>
<reference evidence="1 2" key="1">
    <citation type="journal article" date="2013" name="BMC Genomics">
        <title>The genome and transcriptome of the pine saprophyte Ophiostoma piceae, and a comparison with the bark beetle-associated pine pathogen Grosmannia clavigera.</title>
        <authorList>
            <person name="Haridas S."/>
            <person name="Wang Y."/>
            <person name="Lim L."/>
            <person name="Massoumi Alamouti S."/>
            <person name="Jackman S."/>
            <person name="Docking R."/>
            <person name="Robertson G."/>
            <person name="Birol I."/>
            <person name="Bohlmann J."/>
            <person name="Breuil C."/>
        </authorList>
    </citation>
    <scope>NUCLEOTIDE SEQUENCE [LARGE SCALE GENOMIC DNA]</scope>
    <source>
        <strain evidence="1 2">UAMH 11346</strain>
    </source>
</reference>
<evidence type="ECO:0000313" key="2">
    <source>
        <dbReference type="Proteomes" id="UP000016923"/>
    </source>
</evidence>
<name>S3C4I5_OPHP1</name>
<dbReference type="OrthoDB" id="406152at2759"/>
<dbReference type="Proteomes" id="UP000016923">
    <property type="component" value="Unassembled WGS sequence"/>
</dbReference>
<dbReference type="AlphaFoldDB" id="S3C4I5"/>
<dbReference type="eggNOG" id="ENOG502T2UI">
    <property type="taxonomic scope" value="Eukaryota"/>
</dbReference>
<accession>S3C4I5</accession>
<keyword evidence="2" id="KW-1185">Reference proteome</keyword>
<dbReference type="VEuPathDB" id="FungiDB:F503_03158"/>
<sequence length="142" mass="15770">MCETAFFTHPLCGCRWLQVMQPCGPGMGLSTCPFLLSSSSTGASMASPPPPAYGLKRGTIKKIKKDFEKAKSKNNHSIFSPYAFEQVDPALTMWSRIPCPKHNMVWYDRNYTRMVVDTKNGVRWGLGPNKTDPGIECGCCVM</sequence>